<dbReference type="RefSeq" id="WP_179669062.1">
    <property type="nucleotide sequence ID" value="NZ_JACCFP010000001.1"/>
</dbReference>
<dbReference type="Gene3D" id="1.25.40.10">
    <property type="entry name" value="Tetratricopeptide repeat domain"/>
    <property type="match status" value="2"/>
</dbReference>
<organism evidence="1 2">
    <name type="scientific">Nocardioides thalensis</name>
    <dbReference type="NCBI Taxonomy" id="1914755"/>
    <lineage>
        <taxon>Bacteria</taxon>
        <taxon>Bacillati</taxon>
        <taxon>Actinomycetota</taxon>
        <taxon>Actinomycetes</taxon>
        <taxon>Propionibacteriales</taxon>
        <taxon>Nocardioidaceae</taxon>
        <taxon>Nocardioides</taxon>
    </lineage>
</organism>
<keyword evidence="2" id="KW-1185">Reference proteome</keyword>
<dbReference type="EMBL" id="JACCFP010000001">
    <property type="protein sequence ID" value="NYJ02736.1"/>
    <property type="molecule type" value="Genomic_DNA"/>
</dbReference>
<gene>
    <name evidence="1" type="ORF">HNR19_003434</name>
</gene>
<dbReference type="AlphaFoldDB" id="A0A853C6U2"/>
<reference evidence="1 2" key="1">
    <citation type="submission" date="2020-07" db="EMBL/GenBank/DDBJ databases">
        <title>Sequencing the genomes of 1000 actinobacteria strains.</title>
        <authorList>
            <person name="Klenk H.-P."/>
        </authorList>
    </citation>
    <scope>NUCLEOTIDE SEQUENCE [LARGE SCALE GENOMIC DNA]</scope>
    <source>
        <strain evidence="1 2">DSM 103833</strain>
    </source>
</reference>
<dbReference type="SUPFAM" id="SSF48452">
    <property type="entry name" value="TPR-like"/>
    <property type="match status" value="1"/>
</dbReference>
<evidence type="ECO:0000313" key="2">
    <source>
        <dbReference type="Proteomes" id="UP000530424"/>
    </source>
</evidence>
<sequence length="242" mass="26281">MHPSDLWDFDDPAGSEQRFRAAADDAQGPARDVLLTQVARALGLQERYDAAHALLDGLDPASSPEVAVRVLLERGRLLRSAGDPDGARTVFEEAVRRAQAVGLDELHVDALHMVALVAAPEEQVAIAEAALALARSNTDPRARDWDASLLNNVGMTHADAEDWPAALAAFEEALAARERIGDDGRTRVARWMVAWALRNLGRNDEAFEMQTALKAELEAIGEEDPYVDEELEILRSGGSTGR</sequence>
<accession>A0A853C6U2</accession>
<dbReference type="Pfam" id="PF13424">
    <property type="entry name" value="TPR_12"/>
    <property type="match status" value="1"/>
</dbReference>
<dbReference type="SMART" id="SM00028">
    <property type="entry name" value="TPR"/>
    <property type="match status" value="2"/>
</dbReference>
<protein>
    <submittedName>
        <fullName evidence="1">Tetratricopeptide (TPR) repeat protein</fullName>
    </submittedName>
</protein>
<dbReference type="InterPro" id="IPR019734">
    <property type="entry name" value="TPR_rpt"/>
</dbReference>
<comment type="caution">
    <text evidence="1">The sequence shown here is derived from an EMBL/GenBank/DDBJ whole genome shotgun (WGS) entry which is preliminary data.</text>
</comment>
<proteinExistence type="predicted"/>
<dbReference type="Proteomes" id="UP000530424">
    <property type="component" value="Unassembled WGS sequence"/>
</dbReference>
<evidence type="ECO:0000313" key="1">
    <source>
        <dbReference type="EMBL" id="NYJ02736.1"/>
    </source>
</evidence>
<dbReference type="InterPro" id="IPR011990">
    <property type="entry name" value="TPR-like_helical_dom_sf"/>
</dbReference>
<name>A0A853C6U2_9ACTN</name>